<dbReference type="EMBL" id="WUFV01000033">
    <property type="protein sequence ID" value="NEK19851.1"/>
    <property type="molecule type" value="Genomic_DNA"/>
</dbReference>
<dbReference type="Proteomes" id="UP000471705">
    <property type="component" value="Unassembled WGS sequence"/>
</dbReference>
<reference evidence="1 2" key="1">
    <citation type="submission" date="2019-12" db="EMBL/GenBank/DDBJ databases">
        <title>Rhizobium genotypes associated with high levels of biological nitrogen fixation by grain legumes in a temperate-maritime cropping system.</title>
        <authorList>
            <person name="Maluk M."/>
            <person name="Francesc Ferrando Molina F."/>
            <person name="Lopez Del Egido L."/>
            <person name="Lafos M."/>
            <person name="Langarica-Fuentes A."/>
            <person name="Gebre Yohannes G."/>
            <person name="Young M.W."/>
            <person name="Martin P."/>
            <person name="Gantlett R."/>
            <person name="Kenicer G."/>
            <person name="Hawes C."/>
            <person name="Begg G.S."/>
            <person name="Quilliam R.S."/>
            <person name="Squire G.R."/>
            <person name="Poole P.S."/>
            <person name="Young P.W."/>
            <person name="Iannetta P.M."/>
            <person name="James E.K."/>
        </authorList>
    </citation>
    <scope>NUCLEOTIDE SEQUENCE [LARGE SCALE GENOMIC DNA]</scope>
    <source>
        <strain evidence="1 2">JHI54</strain>
    </source>
</reference>
<gene>
    <name evidence="1" type="ORF">GR257_34355</name>
</gene>
<dbReference type="AlphaFoldDB" id="A0A7K3VUM5"/>
<evidence type="ECO:0000313" key="2">
    <source>
        <dbReference type="Proteomes" id="UP000471705"/>
    </source>
</evidence>
<proteinExistence type="predicted"/>
<evidence type="ECO:0000313" key="1">
    <source>
        <dbReference type="EMBL" id="NEK19851.1"/>
    </source>
</evidence>
<organism evidence="1 2">
    <name type="scientific">Rhizobium leguminosarum</name>
    <dbReference type="NCBI Taxonomy" id="384"/>
    <lineage>
        <taxon>Bacteria</taxon>
        <taxon>Pseudomonadati</taxon>
        <taxon>Pseudomonadota</taxon>
        <taxon>Alphaproteobacteria</taxon>
        <taxon>Hyphomicrobiales</taxon>
        <taxon>Rhizobiaceae</taxon>
        <taxon>Rhizobium/Agrobacterium group</taxon>
        <taxon>Rhizobium</taxon>
    </lineage>
</organism>
<accession>A0A7K3VUM5</accession>
<name>A0A7K3VUM5_RHILE</name>
<comment type="caution">
    <text evidence="1">The sequence shown here is derived from an EMBL/GenBank/DDBJ whole genome shotgun (WGS) entry which is preliminary data.</text>
</comment>
<protein>
    <submittedName>
        <fullName evidence="1">Uncharacterized protein</fullName>
    </submittedName>
</protein>
<sequence>MTLHVDLSTYLAWLSSEKVSENRFLNLPALGVPFSNLGLGDKSLADFTPLVRARDKAGLRQPLLGMKGNPLAYEGGRWWQLLPNCAHSSHFYRSDYRP</sequence>